<evidence type="ECO:0000256" key="3">
    <source>
        <dbReference type="ARBA" id="ARBA00022692"/>
    </source>
</evidence>
<protein>
    <recommendedName>
        <fullName evidence="9">Lysine transporter LysE</fullName>
    </recommendedName>
</protein>
<dbReference type="GO" id="GO:0015171">
    <property type="term" value="F:amino acid transmembrane transporter activity"/>
    <property type="evidence" value="ECO:0007669"/>
    <property type="project" value="TreeGrafter"/>
</dbReference>
<comment type="subcellular location">
    <subcellularLocation>
        <location evidence="1">Cell membrane</location>
        <topology evidence="1">Multi-pass membrane protein</topology>
    </subcellularLocation>
</comment>
<evidence type="ECO:0000313" key="7">
    <source>
        <dbReference type="EMBL" id="OQW52015.1"/>
    </source>
</evidence>
<keyword evidence="3 6" id="KW-0812">Transmembrane</keyword>
<feature type="transmembrane region" description="Helical" evidence="6">
    <location>
        <begin position="150"/>
        <end position="171"/>
    </location>
</feature>
<dbReference type="InterPro" id="IPR001123">
    <property type="entry name" value="LeuE-type"/>
</dbReference>
<dbReference type="STRING" id="1827387.A4S15_09280"/>
<evidence type="ECO:0000256" key="4">
    <source>
        <dbReference type="ARBA" id="ARBA00022989"/>
    </source>
</evidence>
<feature type="transmembrane region" description="Helical" evidence="6">
    <location>
        <begin position="183"/>
        <end position="202"/>
    </location>
</feature>
<dbReference type="GO" id="GO:0005886">
    <property type="term" value="C:plasma membrane"/>
    <property type="evidence" value="ECO:0007669"/>
    <property type="project" value="UniProtKB-SubCell"/>
</dbReference>
<organism evidence="7 8">
    <name type="scientific">Candidatus Raskinella chloraquaticus</name>
    <dbReference type="NCBI Taxonomy" id="1951219"/>
    <lineage>
        <taxon>Bacteria</taxon>
        <taxon>Pseudomonadati</taxon>
        <taxon>Pseudomonadota</taxon>
        <taxon>Alphaproteobacteria</taxon>
        <taxon>Hyphomicrobiales</taxon>
        <taxon>Phreatobacteraceae</taxon>
        <taxon>Candidatus Raskinella</taxon>
    </lineage>
</organism>
<sequence length="210" mass="21662">MMNAALLLAFVTASAILVAIPGPNVALIVSNTLTHGLRFGLATVAGTASAIAVQLLVVIFSAGLLTGDAGGALEVLRALGVAYLLWLALAAWRARPEELGDNPSPPRPLMAIAGGGFVVGLSNPKTWLFYGAFFPQFIDASGDVPGQFRVLALTFFVVTSVLDGAWALGAARLRGLLLLSGRLRNRLTALVLLLAAVGLLLVRTGLHAAG</sequence>
<gene>
    <name evidence="7" type="ORF">A4S15_09280</name>
</gene>
<keyword evidence="4 6" id="KW-1133">Transmembrane helix</keyword>
<evidence type="ECO:0008006" key="9">
    <source>
        <dbReference type="Google" id="ProtNLM"/>
    </source>
</evidence>
<dbReference type="PANTHER" id="PTHR30086:SF20">
    <property type="entry name" value="ARGININE EXPORTER PROTEIN ARGO-RELATED"/>
    <property type="match status" value="1"/>
</dbReference>
<dbReference type="EMBL" id="LWDL01000016">
    <property type="protein sequence ID" value="OQW52015.1"/>
    <property type="molecule type" value="Genomic_DNA"/>
</dbReference>
<reference evidence="7 8" key="1">
    <citation type="journal article" date="2017" name="Water Res.">
        <title>Comammox in drinking water systems.</title>
        <authorList>
            <person name="Wang Y."/>
            <person name="Ma L."/>
            <person name="Mao Y."/>
            <person name="Jiang X."/>
            <person name="Xia Y."/>
            <person name="Yu K."/>
            <person name="Li B."/>
            <person name="Zhang T."/>
        </authorList>
    </citation>
    <scope>NUCLEOTIDE SEQUENCE [LARGE SCALE GENOMIC DNA]</scope>
    <source>
        <strain evidence="7">SG_bin8</strain>
    </source>
</reference>
<evidence type="ECO:0000256" key="6">
    <source>
        <dbReference type="SAM" id="Phobius"/>
    </source>
</evidence>
<proteinExistence type="predicted"/>
<evidence type="ECO:0000256" key="2">
    <source>
        <dbReference type="ARBA" id="ARBA00022475"/>
    </source>
</evidence>
<keyword evidence="2" id="KW-1003">Cell membrane</keyword>
<accession>A0A1W9HX60</accession>
<dbReference type="Proteomes" id="UP000192872">
    <property type="component" value="Unassembled WGS sequence"/>
</dbReference>
<dbReference type="PANTHER" id="PTHR30086">
    <property type="entry name" value="ARGININE EXPORTER PROTEIN ARGO"/>
    <property type="match status" value="1"/>
</dbReference>
<keyword evidence="5 6" id="KW-0472">Membrane</keyword>
<evidence type="ECO:0000256" key="1">
    <source>
        <dbReference type="ARBA" id="ARBA00004651"/>
    </source>
</evidence>
<feature type="transmembrane region" description="Helical" evidence="6">
    <location>
        <begin position="39"/>
        <end position="63"/>
    </location>
</feature>
<evidence type="ECO:0000256" key="5">
    <source>
        <dbReference type="ARBA" id="ARBA00023136"/>
    </source>
</evidence>
<dbReference type="AlphaFoldDB" id="A0A1W9HX60"/>
<dbReference type="Pfam" id="PF01810">
    <property type="entry name" value="LysE"/>
    <property type="match status" value="1"/>
</dbReference>
<evidence type="ECO:0000313" key="8">
    <source>
        <dbReference type="Proteomes" id="UP000192872"/>
    </source>
</evidence>
<comment type="caution">
    <text evidence="7">The sequence shown here is derived from an EMBL/GenBank/DDBJ whole genome shotgun (WGS) entry which is preliminary data.</text>
</comment>
<feature type="transmembrane region" description="Helical" evidence="6">
    <location>
        <begin position="75"/>
        <end position="94"/>
    </location>
</feature>
<name>A0A1W9HX60_9HYPH</name>